<protein>
    <submittedName>
        <fullName evidence="2">Uncharacterized protein</fullName>
    </submittedName>
</protein>
<evidence type="ECO:0000256" key="1">
    <source>
        <dbReference type="SAM" id="Phobius"/>
    </source>
</evidence>
<gene>
    <name evidence="2" type="ORF">MFLAVUS_010881</name>
</gene>
<feature type="transmembrane region" description="Helical" evidence="1">
    <location>
        <begin position="116"/>
        <end position="138"/>
    </location>
</feature>
<keyword evidence="3" id="KW-1185">Reference proteome</keyword>
<keyword evidence="1" id="KW-0472">Membrane</keyword>
<organism evidence="2 3">
    <name type="scientific">Mucor flavus</name>
    <dbReference type="NCBI Taxonomy" id="439312"/>
    <lineage>
        <taxon>Eukaryota</taxon>
        <taxon>Fungi</taxon>
        <taxon>Fungi incertae sedis</taxon>
        <taxon>Mucoromycota</taxon>
        <taxon>Mucoromycotina</taxon>
        <taxon>Mucoromycetes</taxon>
        <taxon>Mucorales</taxon>
        <taxon>Mucorineae</taxon>
        <taxon>Mucoraceae</taxon>
        <taxon>Mucor</taxon>
    </lineage>
</organism>
<name>A0ABP9ZDZ8_9FUNG</name>
<dbReference type="Proteomes" id="UP001473302">
    <property type="component" value="Unassembled WGS sequence"/>
</dbReference>
<sequence length="169" mass="19294">MIHDTAPGSFPLTTTRRKVKKENYISKLKTYFHHTEKQSITQKKYKNSKWNNFWKKKSERIEISNTVAVGTTFSLSVPITISNTTSHYHSKTDGSVSTQSGNSMIQRFVILTPFQIYGFLFLATLFLLVVFFGLLQVHRVISIAELAVEGIKYTLTNFTSVFSFLLGLK</sequence>
<proteinExistence type="predicted"/>
<dbReference type="EMBL" id="BAABUK010000041">
    <property type="protein sequence ID" value="GAA5817337.1"/>
    <property type="molecule type" value="Genomic_DNA"/>
</dbReference>
<keyword evidence="1" id="KW-0812">Transmembrane</keyword>
<reference evidence="2 3" key="1">
    <citation type="submission" date="2024-04" db="EMBL/GenBank/DDBJ databases">
        <title>genome sequences of Mucor flavus KT1a and Helicostylum pulchrum KT1b strains isolated from the surface of a dry-aged beef.</title>
        <authorList>
            <person name="Toyotome T."/>
            <person name="Hosono M."/>
            <person name="Torimaru M."/>
            <person name="Fukuda K."/>
            <person name="Mikami N."/>
        </authorList>
    </citation>
    <scope>NUCLEOTIDE SEQUENCE [LARGE SCALE GENOMIC DNA]</scope>
    <source>
        <strain evidence="2 3">KT1a</strain>
    </source>
</reference>
<evidence type="ECO:0000313" key="3">
    <source>
        <dbReference type="Proteomes" id="UP001473302"/>
    </source>
</evidence>
<accession>A0ABP9ZDZ8</accession>
<comment type="caution">
    <text evidence="2">The sequence shown here is derived from an EMBL/GenBank/DDBJ whole genome shotgun (WGS) entry which is preliminary data.</text>
</comment>
<evidence type="ECO:0000313" key="2">
    <source>
        <dbReference type="EMBL" id="GAA5817337.1"/>
    </source>
</evidence>
<keyword evidence="1" id="KW-1133">Transmembrane helix</keyword>